<accession>A0A818MWW5</accession>
<protein>
    <submittedName>
        <fullName evidence="1">Uncharacterized protein</fullName>
    </submittedName>
</protein>
<evidence type="ECO:0000313" key="2">
    <source>
        <dbReference type="Proteomes" id="UP000663865"/>
    </source>
</evidence>
<dbReference type="EMBL" id="CAJNYV010003686">
    <property type="protein sequence ID" value="CAF3596190.1"/>
    <property type="molecule type" value="Genomic_DNA"/>
</dbReference>
<name>A0A818MWW5_9BILA</name>
<sequence>MDDVKDPFDWLYDENITHTPSTAVSCLSQWDNNYEPAYSEVSPSQQANGNSGEKAVAPDGIRNIIPSRIVSQYLAYCNETIGGSNFKPLAPSSLLAILQKCAASTRKSLAGLDNFSSDGGTAFDQLRKLCDEIATFGKYLIQLPAPWL</sequence>
<organism evidence="1 2">
    <name type="scientific">Rotaria socialis</name>
    <dbReference type="NCBI Taxonomy" id="392032"/>
    <lineage>
        <taxon>Eukaryota</taxon>
        <taxon>Metazoa</taxon>
        <taxon>Spiralia</taxon>
        <taxon>Gnathifera</taxon>
        <taxon>Rotifera</taxon>
        <taxon>Eurotatoria</taxon>
        <taxon>Bdelloidea</taxon>
        <taxon>Philodinida</taxon>
        <taxon>Philodinidae</taxon>
        <taxon>Rotaria</taxon>
    </lineage>
</organism>
<proteinExistence type="predicted"/>
<dbReference type="AlphaFoldDB" id="A0A818MWW5"/>
<evidence type="ECO:0000313" key="1">
    <source>
        <dbReference type="EMBL" id="CAF3596190.1"/>
    </source>
</evidence>
<gene>
    <name evidence="1" type="ORF">KIK155_LOCUS20686</name>
</gene>
<dbReference type="Proteomes" id="UP000663865">
    <property type="component" value="Unassembled WGS sequence"/>
</dbReference>
<comment type="caution">
    <text evidence="1">The sequence shown here is derived from an EMBL/GenBank/DDBJ whole genome shotgun (WGS) entry which is preliminary data.</text>
</comment>
<dbReference type="PROSITE" id="PS51257">
    <property type="entry name" value="PROKAR_LIPOPROTEIN"/>
    <property type="match status" value="1"/>
</dbReference>
<reference evidence="1" key="1">
    <citation type="submission" date="2021-02" db="EMBL/GenBank/DDBJ databases">
        <authorList>
            <person name="Nowell W R."/>
        </authorList>
    </citation>
    <scope>NUCLEOTIDE SEQUENCE</scope>
</reference>